<dbReference type="SUPFAM" id="SSF140453">
    <property type="entry name" value="EsxAB dimer-like"/>
    <property type="match status" value="1"/>
</dbReference>
<sequence>MKFDMGSSTLADLGKSTIGSVDDLGTLIQWLIQAAEPLEGKFNGAGKVAFDDFKRRADEITDDLNGALNAILGGQGGMDTAFGSGDQEQQDNAHQNMGHANFDAARFGAR</sequence>
<reference evidence="2" key="1">
    <citation type="submission" date="2024-07" db="EMBL/GenBank/DDBJ databases">
        <authorList>
            <person name="Yu S.T."/>
        </authorList>
    </citation>
    <scope>NUCLEOTIDE SEQUENCE</scope>
    <source>
        <strain evidence="2">R21</strain>
    </source>
</reference>
<dbReference type="InterPro" id="IPR036689">
    <property type="entry name" value="ESAT-6-like_sf"/>
</dbReference>
<dbReference type="RefSeq" id="WP_369238217.1">
    <property type="nucleotide sequence ID" value="NZ_CP163435.1"/>
</dbReference>
<feature type="region of interest" description="Disordered" evidence="1">
    <location>
        <begin position="83"/>
        <end position="110"/>
    </location>
</feature>
<dbReference type="EMBL" id="CP163435">
    <property type="protein sequence ID" value="XDQ29324.1"/>
    <property type="molecule type" value="Genomic_DNA"/>
</dbReference>
<protein>
    <recommendedName>
        <fullName evidence="3">WXG100 family type VII secretion target</fullName>
    </recommendedName>
</protein>
<dbReference type="AlphaFoldDB" id="A0AB39PG02"/>
<evidence type="ECO:0008006" key="3">
    <source>
        <dbReference type="Google" id="ProtNLM"/>
    </source>
</evidence>
<evidence type="ECO:0000313" key="2">
    <source>
        <dbReference type="EMBL" id="XDQ29324.1"/>
    </source>
</evidence>
<evidence type="ECO:0000256" key="1">
    <source>
        <dbReference type="SAM" id="MobiDB-lite"/>
    </source>
</evidence>
<accession>A0AB39PG02</accession>
<organism evidence="2">
    <name type="scientific">Streptomyces sp. R21</name>
    <dbReference type="NCBI Taxonomy" id="3238627"/>
    <lineage>
        <taxon>Bacteria</taxon>
        <taxon>Bacillati</taxon>
        <taxon>Actinomycetota</taxon>
        <taxon>Actinomycetes</taxon>
        <taxon>Kitasatosporales</taxon>
        <taxon>Streptomycetaceae</taxon>
        <taxon>Streptomyces</taxon>
    </lineage>
</organism>
<name>A0AB39PG02_9ACTN</name>
<feature type="compositionally biased region" description="Polar residues" evidence="1">
    <location>
        <begin position="86"/>
        <end position="95"/>
    </location>
</feature>
<gene>
    <name evidence="2" type="ORF">AB5J56_33555</name>
</gene>
<proteinExistence type="predicted"/>